<comment type="subcellular location">
    <subcellularLocation>
        <location evidence="1">Membrane</location>
        <topology evidence="1">Multi-pass membrane protein</topology>
    </subcellularLocation>
</comment>
<dbReference type="GO" id="GO:0005412">
    <property type="term" value="F:D-glucose:sodium symporter activity"/>
    <property type="evidence" value="ECO:0007669"/>
    <property type="project" value="TreeGrafter"/>
</dbReference>
<dbReference type="EMBL" id="LGVR01000029">
    <property type="protein sequence ID" value="KOA88483.1"/>
    <property type="molecule type" value="Genomic_DNA"/>
</dbReference>
<dbReference type="GO" id="GO:0005886">
    <property type="term" value="C:plasma membrane"/>
    <property type="evidence" value="ECO:0007669"/>
    <property type="project" value="TreeGrafter"/>
</dbReference>
<evidence type="ECO:0000313" key="9">
    <source>
        <dbReference type="Proteomes" id="UP000037540"/>
    </source>
</evidence>
<feature type="transmembrane region" description="Helical" evidence="7">
    <location>
        <begin position="34"/>
        <end position="56"/>
    </location>
</feature>
<evidence type="ECO:0000256" key="7">
    <source>
        <dbReference type="SAM" id="Phobius"/>
    </source>
</evidence>
<dbReference type="Pfam" id="PF00474">
    <property type="entry name" value="SSF"/>
    <property type="match status" value="1"/>
</dbReference>
<dbReference type="PROSITE" id="PS50283">
    <property type="entry name" value="NA_SOLUT_SYMP_3"/>
    <property type="match status" value="1"/>
</dbReference>
<feature type="transmembrane region" description="Helical" evidence="7">
    <location>
        <begin position="435"/>
        <end position="455"/>
    </location>
</feature>
<evidence type="ECO:0000256" key="6">
    <source>
        <dbReference type="RuleBase" id="RU362091"/>
    </source>
</evidence>
<gene>
    <name evidence="8" type="ORF">ADU74_06610</name>
</gene>
<feature type="transmembrane region" description="Helical" evidence="7">
    <location>
        <begin position="119"/>
        <end position="139"/>
    </location>
</feature>
<feature type="transmembrane region" description="Helical" evidence="7">
    <location>
        <begin position="534"/>
        <end position="553"/>
    </location>
</feature>
<name>A0A9Q1UY55_CLOBO</name>
<evidence type="ECO:0000256" key="3">
    <source>
        <dbReference type="ARBA" id="ARBA00022692"/>
    </source>
</evidence>
<evidence type="ECO:0000256" key="1">
    <source>
        <dbReference type="ARBA" id="ARBA00004141"/>
    </source>
</evidence>
<proteinExistence type="inferred from homology"/>
<dbReference type="Gene3D" id="1.20.1730.10">
    <property type="entry name" value="Sodium/glucose cotransporter"/>
    <property type="match status" value="1"/>
</dbReference>
<dbReference type="AlphaFoldDB" id="A0A9Q1UY55"/>
<evidence type="ECO:0000256" key="5">
    <source>
        <dbReference type="ARBA" id="ARBA00023136"/>
    </source>
</evidence>
<dbReference type="InterPro" id="IPR038377">
    <property type="entry name" value="Na/Glc_symporter_sf"/>
</dbReference>
<evidence type="ECO:0000256" key="4">
    <source>
        <dbReference type="ARBA" id="ARBA00022989"/>
    </source>
</evidence>
<protein>
    <submittedName>
        <fullName evidence="8">Transporter</fullName>
    </submittedName>
</protein>
<comment type="similarity">
    <text evidence="2 6">Belongs to the sodium:solute symporter (SSF) (TC 2.A.21) family.</text>
</comment>
<dbReference type="InterPro" id="IPR001734">
    <property type="entry name" value="Na/solute_symporter"/>
</dbReference>
<dbReference type="PANTHER" id="PTHR11819">
    <property type="entry name" value="SOLUTE CARRIER FAMILY 5"/>
    <property type="match status" value="1"/>
</dbReference>
<reference evidence="8 9" key="1">
    <citation type="submission" date="2015-07" db="EMBL/GenBank/DDBJ databases">
        <title>Draft genome sequences of 17 French Clostridium botulinum group III.</title>
        <authorList>
            <person name="Woudstra C."/>
            <person name="Le Marechal C."/>
            <person name="Souillard R."/>
            <person name="Bayon-Auboyer M.-H."/>
            <person name="Dessouter D."/>
            <person name="Fach P."/>
        </authorList>
    </citation>
    <scope>NUCLEOTIDE SEQUENCE [LARGE SCALE GENOMIC DNA]</scope>
    <source>
        <strain evidence="8 9">12LNRI-CD</strain>
    </source>
</reference>
<feature type="transmembrane region" description="Helical" evidence="7">
    <location>
        <begin position="382"/>
        <end position="401"/>
    </location>
</feature>
<feature type="transmembrane region" description="Helical" evidence="7">
    <location>
        <begin position="330"/>
        <end position="362"/>
    </location>
</feature>
<accession>A0A9Q1UY55</accession>
<feature type="transmembrane region" description="Helical" evidence="7">
    <location>
        <begin position="461"/>
        <end position="479"/>
    </location>
</feature>
<dbReference type="NCBIfam" id="TIGR00813">
    <property type="entry name" value="sss"/>
    <property type="match status" value="1"/>
</dbReference>
<feature type="transmembrane region" description="Helical" evidence="7">
    <location>
        <begin position="508"/>
        <end position="528"/>
    </location>
</feature>
<dbReference type="PANTHER" id="PTHR11819:SF195">
    <property type="entry name" value="SODIUM_GLUCOSE COTRANSPORTER 4"/>
    <property type="match status" value="1"/>
</dbReference>
<keyword evidence="5 7" id="KW-0472">Membrane</keyword>
<feature type="transmembrane region" description="Helical" evidence="7">
    <location>
        <begin position="281"/>
        <end position="310"/>
    </location>
</feature>
<dbReference type="RefSeq" id="WP_013724569.1">
    <property type="nucleotide sequence ID" value="NZ_CP063965.1"/>
</dbReference>
<dbReference type="OrthoDB" id="9814523at2"/>
<organism evidence="8 9">
    <name type="scientific">Clostridium botulinum</name>
    <dbReference type="NCBI Taxonomy" id="1491"/>
    <lineage>
        <taxon>Bacteria</taxon>
        <taxon>Bacillati</taxon>
        <taxon>Bacillota</taxon>
        <taxon>Clostridia</taxon>
        <taxon>Eubacteriales</taxon>
        <taxon>Clostridiaceae</taxon>
        <taxon>Clostridium</taxon>
    </lineage>
</organism>
<feature type="transmembrane region" description="Helical" evidence="7">
    <location>
        <begin position="407"/>
        <end position="428"/>
    </location>
</feature>
<evidence type="ECO:0000256" key="2">
    <source>
        <dbReference type="ARBA" id="ARBA00006434"/>
    </source>
</evidence>
<feature type="transmembrane region" description="Helical" evidence="7">
    <location>
        <begin position="242"/>
        <end position="260"/>
    </location>
</feature>
<feature type="transmembrane region" description="Helical" evidence="7">
    <location>
        <begin position="76"/>
        <end position="98"/>
    </location>
</feature>
<evidence type="ECO:0000313" key="8">
    <source>
        <dbReference type="EMBL" id="KOA88483.1"/>
    </source>
</evidence>
<dbReference type="CDD" id="cd10328">
    <property type="entry name" value="SLC5sbd_YidK"/>
    <property type="match status" value="1"/>
</dbReference>
<feature type="transmembrane region" description="Helical" evidence="7">
    <location>
        <begin position="6"/>
        <end position="22"/>
    </location>
</feature>
<feature type="transmembrane region" description="Helical" evidence="7">
    <location>
        <begin position="159"/>
        <end position="180"/>
    </location>
</feature>
<feature type="transmembrane region" description="Helical" evidence="7">
    <location>
        <begin position="192"/>
        <end position="212"/>
    </location>
</feature>
<sequence>MSITIIASFIFFTALVGIITYFKTRGDKVDSKDGYFLGGRSLTAGIIGGSLLLTNLSAGNFVGMSAQAYTNNMCVMGWEVTSGVVLVLVALFLVPRYLKAGITTIPDFLEDRFDSGVKKFVSILFLLGYVVNVLPPTLYSGAIAMSQIFNVSGVFGVSYTTGIWITVWAIGIIGSIYAIFGGLKAVAVSDTLNGIGLVIGGLMVPFFGLVVLGKGHFLSGLNKIIVEHQDKLNAVGTVSDPVPFATLFTGMLLVNLYYWGTDQAIIQRALGAKNLKEGQKGVILAGFLKVLTPLMVIIPGIIAFHMYGAGASNPDLMYSKLVNDVMPKPLIGFFGAVMFGAILSTFNSVLNSASTLFALNVYKPIFGKNKSDMDIVNEGKKFGIILAIISMFIAPFIMYAPEGLFQYLQTVNGFFNVPIFTIIFIGYATKRVPAIAAKISLTFFVFTYGILQLVIKPELHFLHQLAILFIISCIIMLVIGKIRPNKEEYVLKDKKVVDIHPWEHRHEASGIVIFTMITMYILFSKIGIVSKGGMHSKGIAAIIIAAVVTIICVKISKSRDKTILNNKNENIGQ</sequence>
<comment type="caution">
    <text evidence="8">The sequence shown here is derived from an EMBL/GenBank/DDBJ whole genome shotgun (WGS) entry which is preliminary data.</text>
</comment>
<keyword evidence="4 7" id="KW-1133">Transmembrane helix</keyword>
<dbReference type="NCBIfam" id="NF007790">
    <property type="entry name" value="PRK10484.1"/>
    <property type="match status" value="1"/>
</dbReference>
<keyword evidence="3 7" id="KW-0812">Transmembrane</keyword>
<dbReference type="Proteomes" id="UP000037540">
    <property type="component" value="Unassembled WGS sequence"/>
</dbReference>